<feature type="compositionally biased region" description="Acidic residues" evidence="1">
    <location>
        <begin position="634"/>
        <end position="643"/>
    </location>
</feature>
<dbReference type="AlphaFoldDB" id="R7YKB6"/>
<feature type="compositionally biased region" description="Polar residues" evidence="1">
    <location>
        <begin position="150"/>
        <end position="168"/>
    </location>
</feature>
<feature type="compositionally biased region" description="Basic and acidic residues" evidence="1">
    <location>
        <begin position="824"/>
        <end position="833"/>
    </location>
</feature>
<evidence type="ECO:0000256" key="1">
    <source>
        <dbReference type="SAM" id="MobiDB-lite"/>
    </source>
</evidence>
<feature type="region of interest" description="Disordered" evidence="1">
    <location>
        <begin position="242"/>
        <end position="286"/>
    </location>
</feature>
<feature type="compositionally biased region" description="Acidic residues" evidence="1">
    <location>
        <begin position="749"/>
        <end position="763"/>
    </location>
</feature>
<feature type="region of interest" description="Disordered" evidence="1">
    <location>
        <begin position="131"/>
        <end position="205"/>
    </location>
</feature>
<proteinExistence type="predicted"/>
<dbReference type="OMA" id="FDQHNPT"/>
<feature type="region of interest" description="Disordered" evidence="1">
    <location>
        <begin position="427"/>
        <end position="643"/>
    </location>
</feature>
<feature type="compositionally biased region" description="Acidic residues" evidence="1">
    <location>
        <begin position="546"/>
        <end position="563"/>
    </location>
</feature>
<dbReference type="Pfam" id="PF10336">
    <property type="entry name" value="DUF2420"/>
    <property type="match status" value="1"/>
</dbReference>
<feature type="compositionally biased region" description="Acidic residues" evidence="1">
    <location>
        <begin position="806"/>
        <end position="817"/>
    </location>
</feature>
<dbReference type="GeneID" id="19898877"/>
<dbReference type="STRING" id="1168221.R7YKB6"/>
<feature type="compositionally biased region" description="Basic and acidic residues" evidence="1">
    <location>
        <begin position="453"/>
        <end position="476"/>
    </location>
</feature>
<feature type="compositionally biased region" description="Acidic residues" evidence="1">
    <location>
        <begin position="437"/>
        <end position="446"/>
    </location>
</feature>
<feature type="compositionally biased region" description="Polar residues" evidence="1">
    <location>
        <begin position="526"/>
        <end position="544"/>
    </location>
</feature>
<evidence type="ECO:0000313" key="3">
    <source>
        <dbReference type="Proteomes" id="UP000016924"/>
    </source>
</evidence>
<feature type="compositionally biased region" description="Polar residues" evidence="1">
    <location>
        <begin position="477"/>
        <end position="488"/>
    </location>
</feature>
<feature type="compositionally biased region" description="Acidic residues" evidence="1">
    <location>
        <begin position="844"/>
        <end position="854"/>
    </location>
</feature>
<dbReference type="eggNOG" id="ENOG502SG4F">
    <property type="taxonomic scope" value="Eukaryota"/>
</dbReference>
<feature type="compositionally biased region" description="Basic and acidic residues" evidence="1">
    <location>
        <begin position="700"/>
        <end position="710"/>
    </location>
</feature>
<dbReference type="EMBL" id="JH767558">
    <property type="protein sequence ID" value="EON62345.1"/>
    <property type="molecule type" value="Genomic_DNA"/>
</dbReference>
<feature type="compositionally biased region" description="Acidic residues" evidence="1">
    <location>
        <begin position="769"/>
        <end position="781"/>
    </location>
</feature>
<dbReference type="Proteomes" id="UP000016924">
    <property type="component" value="Unassembled WGS sequence"/>
</dbReference>
<reference evidence="3" key="1">
    <citation type="submission" date="2012-06" db="EMBL/GenBank/DDBJ databases">
        <title>The genome sequence of Coniosporium apollinis CBS 100218.</title>
        <authorList>
            <consortium name="The Broad Institute Genome Sequencing Platform"/>
            <person name="Cuomo C."/>
            <person name="Gorbushina A."/>
            <person name="Noack S."/>
            <person name="Walker B."/>
            <person name="Young S.K."/>
            <person name="Zeng Q."/>
            <person name="Gargeya S."/>
            <person name="Fitzgerald M."/>
            <person name="Haas B."/>
            <person name="Abouelleil A."/>
            <person name="Alvarado L."/>
            <person name="Arachchi H.M."/>
            <person name="Berlin A.M."/>
            <person name="Chapman S.B."/>
            <person name="Goldberg J."/>
            <person name="Griggs A."/>
            <person name="Gujja S."/>
            <person name="Hansen M."/>
            <person name="Howarth C."/>
            <person name="Imamovic A."/>
            <person name="Larimer J."/>
            <person name="McCowan C."/>
            <person name="Montmayeur A."/>
            <person name="Murphy C."/>
            <person name="Neiman D."/>
            <person name="Pearson M."/>
            <person name="Priest M."/>
            <person name="Roberts A."/>
            <person name="Saif S."/>
            <person name="Shea T."/>
            <person name="Sisk P."/>
            <person name="Sykes S."/>
            <person name="Wortman J."/>
            <person name="Nusbaum C."/>
            <person name="Birren B."/>
        </authorList>
    </citation>
    <scope>NUCLEOTIDE SEQUENCE [LARGE SCALE GENOMIC DNA]</scope>
    <source>
        <strain evidence="3">CBS 100218</strain>
    </source>
</reference>
<dbReference type="InterPro" id="IPR018822">
    <property type="entry name" value="UPF0646"/>
</dbReference>
<keyword evidence="3" id="KW-1185">Reference proteome</keyword>
<feature type="compositionally biased region" description="Acidic residues" evidence="1">
    <location>
        <begin position="589"/>
        <end position="600"/>
    </location>
</feature>
<organism evidence="2 3">
    <name type="scientific">Coniosporium apollinis (strain CBS 100218)</name>
    <name type="common">Rock-inhabiting black yeast</name>
    <dbReference type="NCBI Taxonomy" id="1168221"/>
    <lineage>
        <taxon>Eukaryota</taxon>
        <taxon>Fungi</taxon>
        <taxon>Dikarya</taxon>
        <taxon>Ascomycota</taxon>
        <taxon>Pezizomycotina</taxon>
        <taxon>Dothideomycetes</taxon>
        <taxon>Dothideomycetes incertae sedis</taxon>
        <taxon>Coniosporium</taxon>
    </lineage>
</organism>
<name>R7YKB6_CONA1</name>
<accession>R7YKB6</accession>
<feature type="compositionally biased region" description="Basic and acidic residues" evidence="1">
    <location>
        <begin position="170"/>
        <end position="194"/>
    </location>
</feature>
<feature type="compositionally biased region" description="Polar residues" evidence="1">
    <location>
        <begin position="500"/>
        <end position="511"/>
    </location>
</feature>
<dbReference type="HOGENOM" id="CLU_327052_0_0_1"/>
<gene>
    <name evidence="2" type="ORF">W97_01566</name>
</gene>
<dbReference type="OrthoDB" id="5339076at2759"/>
<dbReference type="RefSeq" id="XP_007777662.1">
    <property type="nucleotide sequence ID" value="XM_007779472.1"/>
</dbReference>
<feature type="compositionally biased region" description="Basic and acidic residues" evidence="1">
    <location>
        <begin position="512"/>
        <end position="525"/>
    </location>
</feature>
<evidence type="ECO:0000313" key="2">
    <source>
        <dbReference type="EMBL" id="EON62345.1"/>
    </source>
</evidence>
<feature type="region of interest" description="Disordered" evidence="1">
    <location>
        <begin position="694"/>
        <end position="858"/>
    </location>
</feature>
<feature type="compositionally biased region" description="Basic and acidic residues" evidence="1">
    <location>
        <begin position="242"/>
        <end position="263"/>
    </location>
</feature>
<sequence>MTTLSRPFPTLSVTVADDDMEISSERGHAESDIEIDFDLTGEQDDDYMLEDIRSPAAQAINQPGIQTSNDDIMVDEDAQVEDGTMRDDITVPDEHLTDVGELMHDDTVISDIQQFAGAEVSEVPEIVIQSDQVDDQANEEISWRPEPVRTLTQDAASYSNGSTSSTANVVRDDAIQNDDSVKRAGVDVEEHPLDEAPLVLEEDQVETPAVELAGVTDDSDKAYHVDDTAASVRGEVVGAVEPDTHQGENQPDEEHLETGREVNGEASGAASGHDHHDGTQSSSDRPHPVIVVYQGSEISLFPPSEQDASETFFLQDESLAHRSIYELLHACRQVLGETIHEADELEINIAELGLCISEDCSPASHVSFSQILDVYVQLQKHDGIQEPDPLYITLTAKTRFTTRLGALLQAATEGRGLLSLDIPRDANYQDPYIDVDSSADDDEDNLDQQQDQTYEHHPEDPDPHPDNMEQATHDSTTDAALAPQTTAEQAEPERSDFAPPSTTVTEPLSDQSPHEDSTHTERESTAHPTDSAEPSQNGVANATDGQDGDLIDYADGEDAEDGASGESAGSSTLRGDTSPKEGGQYTLNDDFDDTLTDDADGAATGTHDPPQPTSHPAVGEEQIGDEATVTTDAHDEESEAGDVDEVTFQDWHDDHATLDDDVTFQDDFEAYDDGTELDQEAADGAVEEADVETLVNEQDATSKEISHSEAVDTLAADSREDAQPELTGNSALDAQQYVHQHLVTGDEPNPLDEFDYATGEDPDYFIFDDFPEDDPLADPEIDASASAEKDGSGVPLAAKDNGYDSDAIDYDDEDDELTTPVEPAARDISDRSKGSPLGKRSREDDESGAVDIDDQSQYHFEEGLPAYADGLPAAKRVRSG</sequence>
<protein>
    <submittedName>
        <fullName evidence="2">Uncharacterized protein</fullName>
    </submittedName>
</protein>